<dbReference type="OrthoDB" id="407355at2759"/>
<keyword evidence="3" id="KW-0732">Signal</keyword>
<keyword evidence="4" id="KW-0378">Hydrolase</keyword>
<accession>A0A4P9Z273</accession>
<keyword evidence="8" id="KW-1185">Reference proteome</keyword>
<evidence type="ECO:0000259" key="6">
    <source>
        <dbReference type="PROSITE" id="PS51677"/>
    </source>
</evidence>
<proteinExistence type="predicted"/>
<dbReference type="SUPFAM" id="SSF88713">
    <property type="entry name" value="Glycoside hydrolase/deacetylase"/>
    <property type="match status" value="1"/>
</dbReference>
<protein>
    <recommendedName>
        <fullName evidence="6">NodB homology domain-containing protein</fullName>
    </recommendedName>
</protein>
<evidence type="ECO:0000256" key="3">
    <source>
        <dbReference type="ARBA" id="ARBA00022729"/>
    </source>
</evidence>
<evidence type="ECO:0000256" key="2">
    <source>
        <dbReference type="ARBA" id="ARBA00022723"/>
    </source>
</evidence>
<name>A0A4P9Z273_9FUNG</name>
<dbReference type="PANTHER" id="PTHR46471:SF2">
    <property type="entry name" value="CHITIN DEACETYLASE-RELATED"/>
    <property type="match status" value="1"/>
</dbReference>
<dbReference type="Proteomes" id="UP000278143">
    <property type="component" value="Unassembled WGS sequence"/>
</dbReference>
<dbReference type="AlphaFoldDB" id="A0A4P9Z273"/>
<feature type="domain" description="NodB homology" evidence="6">
    <location>
        <begin position="9"/>
        <end position="196"/>
    </location>
</feature>
<dbReference type="Gene3D" id="3.20.20.370">
    <property type="entry name" value="Glycoside hydrolase/deacetylase"/>
    <property type="match status" value="1"/>
</dbReference>
<sequence length="205" mass="22563">MIQSCTKRGVVALTFDDGPGERTGNLLDTLAREGIRATFFVLGKHVAHPALGGFTKRALDEGHQIASHTYDHPHMPDLSIGQMRENIEQAERAICNATGVTPRYLRPPYGEISPEGLSLLQEMGYVAVKWDLDSNDWRYAATSSSQHELLATIQDGMEDATPESSFLVLQHDTHAFSVDMVPEIVRLVRGKGFRFATVADCLGNP</sequence>
<dbReference type="EMBL" id="KZ989587">
    <property type="protein sequence ID" value="RKP25871.1"/>
    <property type="molecule type" value="Genomic_DNA"/>
</dbReference>
<evidence type="ECO:0000313" key="8">
    <source>
        <dbReference type="Proteomes" id="UP000278143"/>
    </source>
</evidence>
<organism evidence="7 8">
    <name type="scientific">Syncephalis pseudoplumigaleata</name>
    <dbReference type="NCBI Taxonomy" id="1712513"/>
    <lineage>
        <taxon>Eukaryota</taxon>
        <taxon>Fungi</taxon>
        <taxon>Fungi incertae sedis</taxon>
        <taxon>Zoopagomycota</taxon>
        <taxon>Zoopagomycotina</taxon>
        <taxon>Zoopagomycetes</taxon>
        <taxon>Zoopagales</taxon>
        <taxon>Piptocephalidaceae</taxon>
        <taxon>Syncephalis</taxon>
    </lineage>
</organism>
<reference evidence="8" key="1">
    <citation type="journal article" date="2018" name="Nat. Microbiol.">
        <title>Leveraging single-cell genomics to expand the fungal tree of life.</title>
        <authorList>
            <person name="Ahrendt S.R."/>
            <person name="Quandt C.A."/>
            <person name="Ciobanu D."/>
            <person name="Clum A."/>
            <person name="Salamov A."/>
            <person name="Andreopoulos B."/>
            <person name="Cheng J.F."/>
            <person name="Woyke T."/>
            <person name="Pelin A."/>
            <person name="Henrissat B."/>
            <person name="Reynolds N.K."/>
            <person name="Benny G.L."/>
            <person name="Smith M.E."/>
            <person name="James T.Y."/>
            <person name="Grigoriev I.V."/>
        </authorList>
    </citation>
    <scope>NUCLEOTIDE SEQUENCE [LARGE SCALE GENOMIC DNA]</scope>
    <source>
        <strain evidence="8">Benny S71-1</strain>
    </source>
</reference>
<dbReference type="GO" id="GO:0016810">
    <property type="term" value="F:hydrolase activity, acting on carbon-nitrogen (but not peptide) bonds"/>
    <property type="evidence" value="ECO:0007669"/>
    <property type="project" value="InterPro"/>
</dbReference>
<dbReference type="InterPro" id="IPR002509">
    <property type="entry name" value="NODB_dom"/>
</dbReference>
<evidence type="ECO:0000256" key="1">
    <source>
        <dbReference type="ARBA" id="ARBA00001941"/>
    </source>
</evidence>
<dbReference type="PROSITE" id="PS51677">
    <property type="entry name" value="NODB"/>
    <property type="match status" value="1"/>
</dbReference>
<feature type="non-terminal residue" evidence="7">
    <location>
        <position position="205"/>
    </location>
</feature>
<dbReference type="GO" id="GO:0005975">
    <property type="term" value="P:carbohydrate metabolic process"/>
    <property type="evidence" value="ECO:0007669"/>
    <property type="project" value="InterPro"/>
</dbReference>
<keyword evidence="5" id="KW-0119">Carbohydrate metabolism</keyword>
<evidence type="ECO:0000256" key="5">
    <source>
        <dbReference type="ARBA" id="ARBA00023277"/>
    </source>
</evidence>
<dbReference type="PANTHER" id="PTHR46471">
    <property type="entry name" value="CHITIN DEACETYLASE"/>
    <property type="match status" value="1"/>
</dbReference>
<keyword evidence="2" id="KW-0479">Metal-binding</keyword>
<evidence type="ECO:0000313" key="7">
    <source>
        <dbReference type="EMBL" id="RKP25871.1"/>
    </source>
</evidence>
<dbReference type="GO" id="GO:0046872">
    <property type="term" value="F:metal ion binding"/>
    <property type="evidence" value="ECO:0007669"/>
    <property type="project" value="UniProtKB-KW"/>
</dbReference>
<gene>
    <name evidence="7" type="ORF">SYNPS1DRAFT_5649</name>
</gene>
<dbReference type="Pfam" id="PF01522">
    <property type="entry name" value="Polysacc_deac_1"/>
    <property type="match status" value="1"/>
</dbReference>
<comment type="cofactor">
    <cofactor evidence="1">
        <name>Co(2+)</name>
        <dbReference type="ChEBI" id="CHEBI:48828"/>
    </cofactor>
</comment>
<dbReference type="InterPro" id="IPR011330">
    <property type="entry name" value="Glyco_hydro/deAcase_b/a-brl"/>
</dbReference>
<evidence type="ECO:0000256" key="4">
    <source>
        <dbReference type="ARBA" id="ARBA00022801"/>
    </source>
</evidence>